<dbReference type="InterPro" id="IPR003788">
    <property type="entry name" value="NDUFAF7"/>
</dbReference>
<proteinExistence type="predicted"/>
<dbReference type="Pfam" id="PF02636">
    <property type="entry name" value="Methyltransf_28"/>
    <property type="match status" value="1"/>
</dbReference>
<dbReference type="InterPro" id="IPR029063">
    <property type="entry name" value="SAM-dependent_MTases_sf"/>
</dbReference>
<dbReference type="EMBL" id="RCVZ01000001">
    <property type="protein sequence ID" value="RLQ98241.1"/>
    <property type="molecule type" value="Genomic_DNA"/>
</dbReference>
<evidence type="ECO:0000313" key="3">
    <source>
        <dbReference type="EMBL" id="RLQ98241.1"/>
    </source>
</evidence>
<dbReference type="GO" id="GO:0032259">
    <property type="term" value="P:methylation"/>
    <property type="evidence" value="ECO:0007669"/>
    <property type="project" value="UniProtKB-KW"/>
</dbReference>
<dbReference type="PANTHER" id="PTHR12049">
    <property type="entry name" value="PROTEIN ARGININE METHYLTRANSFERASE NDUFAF7, MITOCHONDRIAL"/>
    <property type="match status" value="1"/>
</dbReference>
<evidence type="ECO:0000256" key="1">
    <source>
        <dbReference type="ARBA" id="ARBA00022603"/>
    </source>
</evidence>
<dbReference type="PANTHER" id="PTHR12049:SF7">
    <property type="entry name" value="PROTEIN ARGININE METHYLTRANSFERASE NDUFAF7, MITOCHONDRIAL"/>
    <property type="match status" value="1"/>
</dbReference>
<name>A0A3L7K831_9BACI</name>
<accession>A0A3L7K831</accession>
<keyword evidence="4" id="KW-1185">Reference proteome</keyword>
<evidence type="ECO:0000313" key="4">
    <source>
        <dbReference type="Proteomes" id="UP000276770"/>
    </source>
</evidence>
<protein>
    <submittedName>
        <fullName evidence="3">SAM-dependent methyltransferase</fullName>
    </submittedName>
</protein>
<dbReference type="Gene3D" id="3.40.50.12710">
    <property type="match status" value="1"/>
</dbReference>
<dbReference type="OrthoDB" id="9794208at2"/>
<keyword evidence="1 3" id="KW-0489">Methyltransferase</keyword>
<dbReference type="GO" id="GO:0035243">
    <property type="term" value="F:protein-arginine omega-N symmetric methyltransferase activity"/>
    <property type="evidence" value="ECO:0007669"/>
    <property type="project" value="TreeGrafter"/>
</dbReference>
<dbReference type="Proteomes" id="UP000276770">
    <property type="component" value="Unassembled WGS sequence"/>
</dbReference>
<organism evidence="3 4">
    <name type="scientific">Falsibacillus albus</name>
    <dbReference type="NCBI Taxonomy" id="2478915"/>
    <lineage>
        <taxon>Bacteria</taxon>
        <taxon>Bacillati</taxon>
        <taxon>Bacillota</taxon>
        <taxon>Bacilli</taxon>
        <taxon>Bacillales</taxon>
        <taxon>Bacillaceae</taxon>
        <taxon>Falsibacillus</taxon>
    </lineage>
</organism>
<dbReference type="SUPFAM" id="SSF53335">
    <property type="entry name" value="S-adenosyl-L-methionine-dependent methyltransferases"/>
    <property type="match status" value="1"/>
</dbReference>
<gene>
    <name evidence="3" type="ORF">D9X91_02315</name>
</gene>
<comment type="caution">
    <text evidence="3">The sequence shown here is derived from an EMBL/GenBank/DDBJ whole genome shotgun (WGS) entry which is preliminary data.</text>
</comment>
<evidence type="ECO:0000256" key="2">
    <source>
        <dbReference type="ARBA" id="ARBA00022679"/>
    </source>
</evidence>
<dbReference type="RefSeq" id="WP_121678929.1">
    <property type="nucleotide sequence ID" value="NZ_RCVZ01000001.1"/>
</dbReference>
<reference evidence="3 4" key="1">
    <citation type="submission" date="2018-10" db="EMBL/GenBank/DDBJ databases">
        <title>Falsibacillus sp. genome draft.</title>
        <authorList>
            <person name="Shi S."/>
        </authorList>
    </citation>
    <scope>NUCLEOTIDE SEQUENCE [LARGE SCALE GENOMIC DNA]</scope>
    <source>
        <strain evidence="3 4">GY 10110</strain>
    </source>
</reference>
<sequence>MKGFLMKKIKKNGMLTVSEYMDLSLYHPQRGYYMRMQKKIGDKGDYITSSKISPVFAKMLVQYALSQWNKKDLDYRFCEIGSGDGTFAHQFLTQLKELSPEVYNKLTYYLIEKSPFHRTLIEKNVNFHSMVLLDDLKKINSFSGIVFSNEWLDALPVHVIEKKHGSLFEIMISVKEHQLIETSIPLTNKKIISFLEEYDLNLGNGQRIEIPLKMIESYRQLVHSIQNGTVITIDYGYLESEWKQPYLKKGSLRGYKDHRIQENYLASPGEMDLTSHIHFDVLKQLGEKNGFHSILLEDQRTFLENLGIYKELLNCTDMDPFSYERKWNRGIMQLMDGGGVSSRFKVLVQERIIRK</sequence>
<dbReference type="AlphaFoldDB" id="A0A3L7K831"/>
<keyword evidence="2 3" id="KW-0808">Transferase</keyword>
<dbReference type="InterPro" id="IPR038375">
    <property type="entry name" value="NDUFAF7_sf"/>
</dbReference>